<dbReference type="Gene3D" id="1.10.510.10">
    <property type="entry name" value="Transferase(Phosphotransferase) domain 1"/>
    <property type="match status" value="1"/>
</dbReference>
<evidence type="ECO:0000313" key="8">
    <source>
        <dbReference type="WBParaSite" id="scaffold2991_cov233.g5778"/>
    </source>
</evidence>
<dbReference type="InterPro" id="IPR050339">
    <property type="entry name" value="CC_SR_Kinase"/>
</dbReference>
<dbReference type="Proteomes" id="UP000887561">
    <property type="component" value="Unplaced"/>
</dbReference>
<proteinExistence type="inferred from homology"/>
<dbReference type="InterPro" id="IPR000719">
    <property type="entry name" value="Prot_kinase_dom"/>
</dbReference>
<dbReference type="InterPro" id="IPR011009">
    <property type="entry name" value="Kinase-like_dom_sf"/>
</dbReference>
<dbReference type="PROSITE" id="PS50011">
    <property type="entry name" value="PROTEIN_KINASE_DOM"/>
    <property type="match status" value="1"/>
</dbReference>
<evidence type="ECO:0000256" key="1">
    <source>
        <dbReference type="ARBA" id="ARBA00022679"/>
    </source>
</evidence>
<dbReference type="WBParaSite" id="scaffold2991_cov233.g5778">
    <property type="protein sequence ID" value="scaffold2991_cov233.g5778"/>
    <property type="gene ID" value="scaffold2991_cov233.g5778"/>
</dbReference>
<dbReference type="GO" id="GO:0004672">
    <property type="term" value="F:protein kinase activity"/>
    <property type="evidence" value="ECO:0007669"/>
    <property type="project" value="InterPro"/>
</dbReference>
<evidence type="ECO:0000313" key="7">
    <source>
        <dbReference type="Proteomes" id="UP000887561"/>
    </source>
</evidence>
<reference evidence="8" key="1">
    <citation type="submission" date="2022-11" db="UniProtKB">
        <authorList>
            <consortium name="WormBaseParasite"/>
        </authorList>
    </citation>
    <scope>IDENTIFICATION</scope>
</reference>
<dbReference type="InterPro" id="IPR008271">
    <property type="entry name" value="Ser/Thr_kinase_AS"/>
</dbReference>
<organism evidence="7 8">
    <name type="scientific">Meloidogyne javanica</name>
    <name type="common">Root-knot nematode worm</name>
    <dbReference type="NCBI Taxonomy" id="6303"/>
    <lineage>
        <taxon>Eukaryota</taxon>
        <taxon>Metazoa</taxon>
        <taxon>Ecdysozoa</taxon>
        <taxon>Nematoda</taxon>
        <taxon>Chromadorea</taxon>
        <taxon>Rhabditida</taxon>
        <taxon>Tylenchina</taxon>
        <taxon>Tylenchomorpha</taxon>
        <taxon>Tylenchoidea</taxon>
        <taxon>Meloidogynidae</taxon>
        <taxon>Meloidogyninae</taxon>
        <taxon>Meloidogyne</taxon>
        <taxon>Meloidogyne incognita group</taxon>
    </lineage>
</organism>
<evidence type="ECO:0000256" key="3">
    <source>
        <dbReference type="ARBA" id="ARBA00022777"/>
    </source>
</evidence>
<dbReference type="PANTHER" id="PTHR11042">
    <property type="entry name" value="EUKARYOTIC TRANSLATION INITIATION FACTOR 2-ALPHA KINASE EIF2-ALPHA KINASE -RELATED"/>
    <property type="match status" value="1"/>
</dbReference>
<name>A0A915M7Z9_MELJA</name>
<keyword evidence="7" id="KW-1185">Reference proteome</keyword>
<dbReference type="GO" id="GO:0005634">
    <property type="term" value="C:nucleus"/>
    <property type="evidence" value="ECO:0007669"/>
    <property type="project" value="TreeGrafter"/>
</dbReference>
<evidence type="ECO:0000256" key="4">
    <source>
        <dbReference type="ARBA" id="ARBA00022840"/>
    </source>
</evidence>
<protein>
    <submittedName>
        <fullName evidence="8">Protein kinase domain-containing protein</fullName>
    </submittedName>
</protein>
<dbReference type="GO" id="GO:0005737">
    <property type="term" value="C:cytoplasm"/>
    <property type="evidence" value="ECO:0007669"/>
    <property type="project" value="TreeGrafter"/>
</dbReference>
<comment type="similarity">
    <text evidence="5">Belongs to the protein kinase superfamily. Ser/Thr protein kinase family. GCN2 subfamily.</text>
</comment>
<evidence type="ECO:0000256" key="5">
    <source>
        <dbReference type="ARBA" id="ARBA00037982"/>
    </source>
</evidence>
<dbReference type="SUPFAM" id="SSF56112">
    <property type="entry name" value="Protein kinase-like (PK-like)"/>
    <property type="match status" value="1"/>
</dbReference>
<dbReference type="PROSITE" id="PS00108">
    <property type="entry name" value="PROTEIN_KINASE_ST"/>
    <property type="match status" value="1"/>
</dbReference>
<sequence length="97" mass="10640">MRIPANEVIDGEIYTFVNLLGKGAFGTVYKCKNSKVKGVQKLHTIGLMHRDLKPANILIGRVGVQIRLKIADFGISKDIPDCSTFLTQCGTPCYMAP</sequence>
<keyword evidence="1" id="KW-0808">Transferase</keyword>
<evidence type="ECO:0000256" key="2">
    <source>
        <dbReference type="ARBA" id="ARBA00022741"/>
    </source>
</evidence>
<keyword evidence="3" id="KW-0418">Kinase</keyword>
<dbReference type="GO" id="GO:0005524">
    <property type="term" value="F:ATP binding"/>
    <property type="evidence" value="ECO:0007669"/>
    <property type="project" value="UniProtKB-KW"/>
</dbReference>
<feature type="domain" description="Protein kinase" evidence="6">
    <location>
        <begin position="1"/>
        <end position="97"/>
    </location>
</feature>
<dbReference type="Pfam" id="PF00069">
    <property type="entry name" value="Pkinase"/>
    <property type="match status" value="1"/>
</dbReference>
<accession>A0A915M7Z9</accession>
<evidence type="ECO:0000259" key="6">
    <source>
        <dbReference type="PROSITE" id="PS50011"/>
    </source>
</evidence>
<dbReference type="AlphaFoldDB" id="A0A915M7Z9"/>
<keyword evidence="4" id="KW-0067">ATP-binding</keyword>
<keyword evidence="2" id="KW-0547">Nucleotide-binding</keyword>